<reference evidence="3 4" key="1">
    <citation type="submission" date="2020-12" db="EMBL/GenBank/DDBJ databases">
        <authorList>
            <person name="Shan Y."/>
        </authorList>
    </citation>
    <scope>NUCLEOTIDE SEQUENCE [LARGE SCALE GENOMIC DNA]</scope>
    <source>
        <strain evidence="4">csc3.9</strain>
    </source>
</reference>
<dbReference type="Gene3D" id="3.40.1350.10">
    <property type="match status" value="1"/>
</dbReference>
<dbReference type="CDD" id="cd20736">
    <property type="entry name" value="PoNe_Nuclease"/>
    <property type="match status" value="1"/>
</dbReference>
<dbReference type="InterPro" id="IPR011335">
    <property type="entry name" value="Restrct_endonuc-II-like"/>
</dbReference>
<dbReference type="GO" id="GO:0003676">
    <property type="term" value="F:nucleic acid binding"/>
    <property type="evidence" value="ECO:0007669"/>
    <property type="project" value="InterPro"/>
</dbReference>
<dbReference type="KEGG" id="snan:I6N98_04175"/>
<dbReference type="HAMAP" id="MF_00048">
    <property type="entry name" value="UPF0102"/>
    <property type="match status" value="1"/>
</dbReference>
<accession>A0A7T4R2K7</accession>
<gene>
    <name evidence="3" type="ORF">I6N98_04175</name>
</gene>
<dbReference type="PANTHER" id="PTHR34039">
    <property type="entry name" value="UPF0102 PROTEIN YRAN"/>
    <property type="match status" value="1"/>
</dbReference>
<protein>
    <recommendedName>
        <fullName evidence="2">UPF0102 protein I6N98_04175</fullName>
    </recommendedName>
</protein>
<organism evidence="3 4">
    <name type="scientific">Spongiibacter nanhainus</name>
    <dbReference type="NCBI Taxonomy" id="2794344"/>
    <lineage>
        <taxon>Bacteria</taxon>
        <taxon>Pseudomonadati</taxon>
        <taxon>Pseudomonadota</taxon>
        <taxon>Gammaproteobacteria</taxon>
        <taxon>Cellvibrionales</taxon>
        <taxon>Spongiibacteraceae</taxon>
        <taxon>Spongiibacter</taxon>
    </lineage>
</organism>
<evidence type="ECO:0000256" key="1">
    <source>
        <dbReference type="ARBA" id="ARBA00006738"/>
    </source>
</evidence>
<dbReference type="Proteomes" id="UP000596063">
    <property type="component" value="Chromosome"/>
</dbReference>
<dbReference type="AlphaFoldDB" id="A0A7T4R2K7"/>
<dbReference type="Pfam" id="PF02021">
    <property type="entry name" value="UPF0102"/>
    <property type="match status" value="1"/>
</dbReference>
<comment type="similarity">
    <text evidence="1 2">Belongs to the UPF0102 family.</text>
</comment>
<dbReference type="InterPro" id="IPR003509">
    <property type="entry name" value="UPF0102_YraN-like"/>
</dbReference>
<dbReference type="RefSeq" id="WP_198570547.1">
    <property type="nucleotide sequence ID" value="NZ_CP066167.1"/>
</dbReference>
<keyword evidence="4" id="KW-1185">Reference proteome</keyword>
<sequence length="125" mass="14478">MLWPKRRNQDRGQRAEQEAASLLRGQGLRIIDTNYRCRFGEIDIVARSETHLIFVEVRYRNTAHYGGGAASVDFRKQRKLILTARHFLSQGRFNELPCRFDVIEASQGSADKLQLNWISNAFQPE</sequence>
<dbReference type="EMBL" id="CP066167">
    <property type="protein sequence ID" value="QQD19062.1"/>
    <property type="molecule type" value="Genomic_DNA"/>
</dbReference>
<proteinExistence type="inferred from homology"/>
<evidence type="ECO:0000313" key="4">
    <source>
        <dbReference type="Proteomes" id="UP000596063"/>
    </source>
</evidence>
<dbReference type="NCBIfam" id="TIGR00252">
    <property type="entry name" value="YraN family protein"/>
    <property type="match status" value="1"/>
</dbReference>
<name>A0A7T4R2K7_9GAMM</name>
<dbReference type="NCBIfam" id="NF009150">
    <property type="entry name" value="PRK12497.1-3"/>
    <property type="match status" value="1"/>
</dbReference>
<dbReference type="InterPro" id="IPR011856">
    <property type="entry name" value="tRNA_endonuc-like_dom_sf"/>
</dbReference>
<dbReference type="PANTHER" id="PTHR34039:SF1">
    <property type="entry name" value="UPF0102 PROTEIN YRAN"/>
    <property type="match status" value="1"/>
</dbReference>
<evidence type="ECO:0000256" key="2">
    <source>
        <dbReference type="HAMAP-Rule" id="MF_00048"/>
    </source>
</evidence>
<dbReference type="SUPFAM" id="SSF52980">
    <property type="entry name" value="Restriction endonuclease-like"/>
    <property type="match status" value="1"/>
</dbReference>
<evidence type="ECO:0000313" key="3">
    <source>
        <dbReference type="EMBL" id="QQD19062.1"/>
    </source>
</evidence>